<protein>
    <submittedName>
        <fullName evidence="1">Uncharacterized protein</fullName>
    </submittedName>
</protein>
<reference evidence="1 2" key="1">
    <citation type="journal article" date="2021" name="Hortic Res">
        <title>Chromosome-scale assembly of the Dendrobium chrysotoxum genome enhances the understanding of orchid evolution.</title>
        <authorList>
            <person name="Zhang Y."/>
            <person name="Zhang G.Q."/>
            <person name="Zhang D."/>
            <person name="Liu X.D."/>
            <person name="Xu X.Y."/>
            <person name="Sun W.H."/>
            <person name="Yu X."/>
            <person name="Zhu X."/>
            <person name="Wang Z.W."/>
            <person name="Zhao X."/>
            <person name="Zhong W.Y."/>
            <person name="Chen H."/>
            <person name="Yin W.L."/>
            <person name="Huang T."/>
            <person name="Niu S.C."/>
            <person name="Liu Z.J."/>
        </authorList>
    </citation>
    <scope>NUCLEOTIDE SEQUENCE [LARGE SCALE GENOMIC DNA]</scope>
    <source>
        <strain evidence="1">Lindl</strain>
    </source>
</reference>
<comment type="caution">
    <text evidence="1">The sequence shown here is derived from an EMBL/GenBank/DDBJ whole genome shotgun (WGS) entry which is preliminary data.</text>
</comment>
<evidence type="ECO:0000313" key="2">
    <source>
        <dbReference type="Proteomes" id="UP000775213"/>
    </source>
</evidence>
<accession>A0AAV7FVU6</accession>
<organism evidence="1 2">
    <name type="scientific">Dendrobium chrysotoxum</name>
    <name type="common">Orchid</name>
    <dbReference type="NCBI Taxonomy" id="161865"/>
    <lineage>
        <taxon>Eukaryota</taxon>
        <taxon>Viridiplantae</taxon>
        <taxon>Streptophyta</taxon>
        <taxon>Embryophyta</taxon>
        <taxon>Tracheophyta</taxon>
        <taxon>Spermatophyta</taxon>
        <taxon>Magnoliopsida</taxon>
        <taxon>Liliopsida</taxon>
        <taxon>Asparagales</taxon>
        <taxon>Orchidaceae</taxon>
        <taxon>Epidendroideae</taxon>
        <taxon>Malaxideae</taxon>
        <taxon>Dendrobiinae</taxon>
        <taxon>Dendrobium</taxon>
    </lineage>
</organism>
<evidence type="ECO:0000313" key="1">
    <source>
        <dbReference type="EMBL" id="KAH0448017.1"/>
    </source>
</evidence>
<dbReference type="AlphaFoldDB" id="A0AAV7FVU6"/>
<name>A0AAV7FVU6_DENCH</name>
<gene>
    <name evidence="1" type="ORF">IEQ34_021817</name>
</gene>
<proteinExistence type="predicted"/>
<dbReference type="EMBL" id="JAGFBR010000019">
    <property type="protein sequence ID" value="KAH0448017.1"/>
    <property type="molecule type" value="Genomic_DNA"/>
</dbReference>
<keyword evidence="2" id="KW-1185">Reference proteome</keyword>
<sequence>MLNLPDVDTLHYEVRYFEQICNKEYVFKMRLSTWAGRSHAHMLKKPAKVLEVAVHTSKVKYLQGEYKKKYDDKIREMNAVEEQLAECKEKFITIETSVLRLNQQMDHLHIELIVLDDQIVLDDLWIVRDDMLKSEILSRQIKLGKFLFLVIWSDRPGRYVHRPGQFSTIMPNLI</sequence>
<dbReference type="Proteomes" id="UP000775213">
    <property type="component" value="Unassembled WGS sequence"/>
</dbReference>